<dbReference type="AlphaFoldDB" id="A0A7J8S2K7"/>
<gene>
    <name evidence="2" type="ORF">Godav_006084</name>
</gene>
<evidence type="ECO:0000313" key="2">
    <source>
        <dbReference type="EMBL" id="MBA0620357.1"/>
    </source>
</evidence>
<sequence length="63" mass="6832">MIVVQVATPACNGVMYIHPGALDPGKMPCGPHLGSHPNQKSAPTQANTFNGGYPRHYRFRNVE</sequence>
<dbReference type="Proteomes" id="UP000593561">
    <property type="component" value="Unassembled WGS sequence"/>
</dbReference>
<name>A0A7J8S2K7_GOSDV</name>
<accession>A0A7J8S2K7</accession>
<protein>
    <submittedName>
        <fullName evidence="2">Uncharacterized protein</fullName>
    </submittedName>
</protein>
<organism evidence="2 3">
    <name type="scientific">Gossypium davidsonii</name>
    <name type="common">Davidson's cotton</name>
    <name type="synonym">Gossypium klotzschianum subsp. davidsonii</name>
    <dbReference type="NCBI Taxonomy" id="34287"/>
    <lineage>
        <taxon>Eukaryota</taxon>
        <taxon>Viridiplantae</taxon>
        <taxon>Streptophyta</taxon>
        <taxon>Embryophyta</taxon>
        <taxon>Tracheophyta</taxon>
        <taxon>Spermatophyta</taxon>
        <taxon>Magnoliopsida</taxon>
        <taxon>eudicotyledons</taxon>
        <taxon>Gunneridae</taxon>
        <taxon>Pentapetalae</taxon>
        <taxon>rosids</taxon>
        <taxon>malvids</taxon>
        <taxon>Malvales</taxon>
        <taxon>Malvaceae</taxon>
        <taxon>Malvoideae</taxon>
        <taxon>Gossypium</taxon>
    </lineage>
</organism>
<dbReference type="EMBL" id="JABFAC010000008">
    <property type="protein sequence ID" value="MBA0620357.1"/>
    <property type="molecule type" value="Genomic_DNA"/>
</dbReference>
<evidence type="ECO:0000313" key="3">
    <source>
        <dbReference type="Proteomes" id="UP000593561"/>
    </source>
</evidence>
<comment type="caution">
    <text evidence="2">The sequence shown here is derived from an EMBL/GenBank/DDBJ whole genome shotgun (WGS) entry which is preliminary data.</text>
</comment>
<keyword evidence="3" id="KW-1185">Reference proteome</keyword>
<reference evidence="2 3" key="1">
    <citation type="journal article" date="2019" name="Genome Biol. Evol.">
        <title>Insights into the evolution of the New World diploid cottons (Gossypium, subgenus Houzingenia) based on genome sequencing.</title>
        <authorList>
            <person name="Grover C.E."/>
            <person name="Arick M.A. 2nd"/>
            <person name="Thrash A."/>
            <person name="Conover J.L."/>
            <person name="Sanders W.S."/>
            <person name="Peterson D.G."/>
            <person name="Frelichowski J.E."/>
            <person name="Scheffler J.A."/>
            <person name="Scheffler B.E."/>
            <person name="Wendel J.F."/>
        </authorList>
    </citation>
    <scope>NUCLEOTIDE SEQUENCE [LARGE SCALE GENOMIC DNA]</scope>
    <source>
        <strain evidence="2">27</strain>
        <tissue evidence="2">Leaf</tissue>
    </source>
</reference>
<proteinExistence type="predicted"/>
<feature type="compositionally biased region" description="Polar residues" evidence="1">
    <location>
        <begin position="36"/>
        <end position="50"/>
    </location>
</feature>
<evidence type="ECO:0000256" key="1">
    <source>
        <dbReference type="SAM" id="MobiDB-lite"/>
    </source>
</evidence>
<feature type="region of interest" description="Disordered" evidence="1">
    <location>
        <begin position="28"/>
        <end position="53"/>
    </location>
</feature>